<name>A0A0L7L2H4_OPEBR</name>
<dbReference type="GO" id="GO:0020037">
    <property type="term" value="F:heme binding"/>
    <property type="evidence" value="ECO:0007669"/>
    <property type="project" value="InterPro"/>
</dbReference>
<keyword evidence="7" id="KW-0503">Monooxygenase</keyword>
<comment type="similarity">
    <text evidence="2">Belongs to the cytochrome P450 family.</text>
</comment>
<proteinExistence type="inferred from homology"/>
<reference evidence="9 10" key="1">
    <citation type="journal article" date="2015" name="Genome Biol. Evol.">
        <title>The genome of winter moth (Operophtera brumata) provides a genomic perspective on sexual dimorphism and phenology.</title>
        <authorList>
            <person name="Derks M.F."/>
            <person name="Smit S."/>
            <person name="Salis L."/>
            <person name="Schijlen E."/>
            <person name="Bossers A."/>
            <person name="Mateman C."/>
            <person name="Pijl A.S."/>
            <person name="de Ridder D."/>
            <person name="Groenen M.A."/>
            <person name="Visser M.E."/>
            <person name="Megens H.J."/>
        </authorList>
    </citation>
    <scope>NUCLEOTIDE SEQUENCE [LARGE SCALE GENOMIC DNA]</scope>
    <source>
        <strain evidence="9">WM2013NL</strain>
        <tissue evidence="9">Head and thorax</tissue>
    </source>
</reference>
<keyword evidence="6" id="KW-0408">Iron</keyword>
<keyword evidence="8" id="KW-0732">Signal</keyword>
<feature type="chain" id="PRO_5005572964" evidence="8">
    <location>
        <begin position="19"/>
        <end position="355"/>
    </location>
</feature>
<organism evidence="9 10">
    <name type="scientific">Operophtera brumata</name>
    <name type="common">Winter moth</name>
    <name type="synonym">Phalaena brumata</name>
    <dbReference type="NCBI Taxonomy" id="104452"/>
    <lineage>
        <taxon>Eukaryota</taxon>
        <taxon>Metazoa</taxon>
        <taxon>Ecdysozoa</taxon>
        <taxon>Arthropoda</taxon>
        <taxon>Hexapoda</taxon>
        <taxon>Insecta</taxon>
        <taxon>Pterygota</taxon>
        <taxon>Neoptera</taxon>
        <taxon>Endopterygota</taxon>
        <taxon>Lepidoptera</taxon>
        <taxon>Glossata</taxon>
        <taxon>Ditrysia</taxon>
        <taxon>Geometroidea</taxon>
        <taxon>Geometridae</taxon>
        <taxon>Larentiinae</taxon>
        <taxon>Operophtera</taxon>
    </lineage>
</organism>
<keyword evidence="5" id="KW-0560">Oxidoreductase</keyword>
<dbReference type="PANTHER" id="PTHR24291">
    <property type="entry name" value="CYTOCHROME P450 FAMILY 4"/>
    <property type="match status" value="1"/>
</dbReference>
<dbReference type="GO" id="GO:0005506">
    <property type="term" value="F:iron ion binding"/>
    <property type="evidence" value="ECO:0007669"/>
    <property type="project" value="InterPro"/>
</dbReference>
<comment type="caution">
    <text evidence="9">The sequence shown here is derived from an EMBL/GenBank/DDBJ whole genome shotgun (WGS) entry which is preliminary data.</text>
</comment>
<dbReference type="PANTHER" id="PTHR24291:SF106">
    <property type="entry name" value="CYTOCHROME P450 4G1-RELATED"/>
    <property type="match status" value="1"/>
</dbReference>
<dbReference type="InterPro" id="IPR001128">
    <property type="entry name" value="Cyt_P450"/>
</dbReference>
<dbReference type="InterPro" id="IPR036396">
    <property type="entry name" value="Cyt_P450_sf"/>
</dbReference>
<evidence type="ECO:0000256" key="4">
    <source>
        <dbReference type="ARBA" id="ARBA00022723"/>
    </source>
</evidence>
<dbReference type="STRING" id="104452.A0A0L7L2H4"/>
<keyword evidence="4" id="KW-0479">Metal-binding</keyword>
<dbReference type="GO" id="GO:0016705">
    <property type="term" value="F:oxidoreductase activity, acting on paired donors, with incorporation or reduction of molecular oxygen"/>
    <property type="evidence" value="ECO:0007669"/>
    <property type="project" value="InterPro"/>
</dbReference>
<dbReference type="Pfam" id="PF00067">
    <property type="entry name" value="p450"/>
    <property type="match status" value="1"/>
</dbReference>
<dbReference type="Gene3D" id="1.10.630.10">
    <property type="entry name" value="Cytochrome P450"/>
    <property type="match status" value="1"/>
</dbReference>
<evidence type="ECO:0000313" key="10">
    <source>
        <dbReference type="Proteomes" id="UP000037510"/>
    </source>
</evidence>
<keyword evidence="10" id="KW-1185">Reference proteome</keyword>
<dbReference type="SUPFAM" id="SSF48264">
    <property type="entry name" value="Cytochrome P450"/>
    <property type="match status" value="1"/>
</dbReference>
<dbReference type="GO" id="GO:0004497">
    <property type="term" value="F:monooxygenase activity"/>
    <property type="evidence" value="ECO:0007669"/>
    <property type="project" value="UniProtKB-KW"/>
</dbReference>
<evidence type="ECO:0000256" key="6">
    <source>
        <dbReference type="ARBA" id="ARBA00023004"/>
    </source>
</evidence>
<gene>
    <name evidence="9" type="ORF">OBRU01_16069</name>
</gene>
<keyword evidence="3" id="KW-0349">Heme</keyword>
<dbReference type="AlphaFoldDB" id="A0A0L7L2H4"/>
<dbReference type="EMBL" id="JTDY01003449">
    <property type="protein sequence ID" value="KOB69541.1"/>
    <property type="molecule type" value="Genomic_DNA"/>
</dbReference>
<evidence type="ECO:0000256" key="3">
    <source>
        <dbReference type="ARBA" id="ARBA00022617"/>
    </source>
</evidence>
<evidence type="ECO:0000256" key="5">
    <source>
        <dbReference type="ARBA" id="ARBA00023002"/>
    </source>
</evidence>
<feature type="signal peptide" evidence="8">
    <location>
        <begin position="1"/>
        <end position="18"/>
    </location>
</feature>
<accession>A0A0L7L2H4</accession>
<comment type="cofactor">
    <cofactor evidence="1">
        <name>heme</name>
        <dbReference type="ChEBI" id="CHEBI:30413"/>
    </cofactor>
</comment>
<evidence type="ECO:0000256" key="1">
    <source>
        <dbReference type="ARBA" id="ARBA00001971"/>
    </source>
</evidence>
<sequence length="355" mass="40820">MAAFKLLFLLSIVHAAFAKGGFCTWASYQLTGTVKSSTYFDNRLYTSAIRIVRMCDIIHQRHYKFWLRFEPLFKLTPFFKNQVKLLSIIHGLTNKVIKSKKATYLENKVKGILPPTLKDLTREPEDTVLANDKTVADAVFKGYRDDLDFNDENDVGEKKRLAFLDLMIESAQNGTHNITDHEIKEEVDTIMFEGHDTTAAGSSFVLCLLGVHQNIQSRVYDELYEIFGDSDRPATFNDTLHMKYLERVILESLRMYPPVPIIARKLTRDVKIVTKNYVLPAGSTVVVGTYKVHRNPKYYKDPELKVLLSTILRNYKTISDVTEKDFELQADIILKRTDGFRVRIEPRNRVPSNIA</sequence>
<evidence type="ECO:0000256" key="8">
    <source>
        <dbReference type="SAM" id="SignalP"/>
    </source>
</evidence>
<dbReference type="Proteomes" id="UP000037510">
    <property type="component" value="Unassembled WGS sequence"/>
</dbReference>
<evidence type="ECO:0000256" key="2">
    <source>
        <dbReference type="ARBA" id="ARBA00010617"/>
    </source>
</evidence>
<dbReference type="InterPro" id="IPR050196">
    <property type="entry name" value="Cytochrome_P450_Monoox"/>
</dbReference>
<protein>
    <submittedName>
        <fullName evidence="9">Cytochrome P450 CYP4G26</fullName>
    </submittedName>
</protein>
<evidence type="ECO:0000313" key="9">
    <source>
        <dbReference type="EMBL" id="KOB69541.1"/>
    </source>
</evidence>
<evidence type="ECO:0000256" key="7">
    <source>
        <dbReference type="ARBA" id="ARBA00023033"/>
    </source>
</evidence>